<proteinExistence type="predicted"/>
<gene>
    <name evidence="1" type="ORF">E1269_27595</name>
</gene>
<dbReference type="InParanoid" id="A0A4R5CL17"/>
<organism evidence="1 2">
    <name type="scientific">Jiangella asiatica</name>
    <dbReference type="NCBI Taxonomy" id="2530372"/>
    <lineage>
        <taxon>Bacteria</taxon>
        <taxon>Bacillati</taxon>
        <taxon>Actinomycetota</taxon>
        <taxon>Actinomycetes</taxon>
        <taxon>Jiangellales</taxon>
        <taxon>Jiangellaceae</taxon>
        <taxon>Jiangella</taxon>
    </lineage>
</organism>
<evidence type="ECO:0000313" key="1">
    <source>
        <dbReference type="EMBL" id="TDD99083.1"/>
    </source>
</evidence>
<sequence length="206" mass="22112">MADATDLHDDALWLGGSYDLAMELGDRDDSRLAAALDAVWRAAQVEDCVGVPGEAGNAVVESECTLDALLRHGRLAGRTVLPRGRPVVCGVRALRGARAAGNGRRAGVDWLVFFLPVGALDRAEPRSAAFPFRGGDSLLWRRPLDRWLSGIGAAVHQEVPYRLGLVGPDVAGLTTARALDGEPPAERWAGYLIPRDGELVYHQADR</sequence>
<comment type="caution">
    <text evidence="1">The sequence shown here is derived from an EMBL/GenBank/DDBJ whole genome shotgun (WGS) entry which is preliminary data.</text>
</comment>
<dbReference type="EMBL" id="SMKZ01000060">
    <property type="protein sequence ID" value="TDD99083.1"/>
    <property type="molecule type" value="Genomic_DNA"/>
</dbReference>
<name>A0A4R5CL17_9ACTN</name>
<dbReference type="Proteomes" id="UP000294739">
    <property type="component" value="Unassembled WGS sequence"/>
</dbReference>
<accession>A0A4R5CL17</accession>
<dbReference type="RefSeq" id="WP_131900673.1">
    <property type="nucleotide sequence ID" value="NZ_SMKZ01000060.1"/>
</dbReference>
<reference evidence="1 2" key="1">
    <citation type="submission" date="2019-03" db="EMBL/GenBank/DDBJ databases">
        <title>Draft genome sequences of novel Actinobacteria.</title>
        <authorList>
            <person name="Sahin N."/>
            <person name="Ay H."/>
            <person name="Saygin H."/>
        </authorList>
    </citation>
    <scope>NUCLEOTIDE SEQUENCE [LARGE SCALE GENOMIC DNA]</scope>
    <source>
        <strain evidence="1 2">5K138</strain>
    </source>
</reference>
<evidence type="ECO:0000313" key="2">
    <source>
        <dbReference type="Proteomes" id="UP000294739"/>
    </source>
</evidence>
<dbReference type="OrthoDB" id="3537565at2"/>
<protein>
    <submittedName>
        <fullName evidence="1">Uncharacterized protein</fullName>
    </submittedName>
</protein>
<dbReference type="AlphaFoldDB" id="A0A4R5CL17"/>
<keyword evidence="2" id="KW-1185">Reference proteome</keyword>